<dbReference type="Pfam" id="PF02321">
    <property type="entry name" value="OEP"/>
    <property type="match status" value="2"/>
</dbReference>
<dbReference type="OrthoDB" id="9789368at2"/>
<accession>A0A397PD75</accession>
<evidence type="ECO:0000256" key="9">
    <source>
        <dbReference type="SAM" id="MobiDB-lite"/>
    </source>
</evidence>
<dbReference type="AlphaFoldDB" id="A0A397PD75"/>
<dbReference type="GO" id="GO:0009279">
    <property type="term" value="C:cell outer membrane"/>
    <property type="evidence" value="ECO:0007669"/>
    <property type="project" value="UniProtKB-SubCell"/>
</dbReference>
<dbReference type="PANTHER" id="PTHR30026:SF22">
    <property type="entry name" value="OUTER MEMBRANE EFFLUX PROTEIN"/>
    <property type="match status" value="1"/>
</dbReference>
<dbReference type="PANTHER" id="PTHR30026">
    <property type="entry name" value="OUTER MEMBRANE PROTEIN TOLC"/>
    <property type="match status" value="1"/>
</dbReference>
<comment type="similarity">
    <text evidence="2">Belongs to the outer membrane factor (OMF) (TC 1.B.17) family.</text>
</comment>
<feature type="signal peptide" evidence="10">
    <location>
        <begin position="1"/>
        <end position="24"/>
    </location>
</feature>
<keyword evidence="7" id="KW-0998">Cell outer membrane</keyword>
<dbReference type="RefSeq" id="WP_119062335.1">
    <property type="nucleotide sequence ID" value="NZ_QXDF01000003.1"/>
</dbReference>
<evidence type="ECO:0000256" key="7">
    <source>
        <dbReference type="ARBA" id="ARBA00023237"/>
    </source>
</evidence>
<comment type="subcellular location">
    <subcellularLocation>
        <location evidence="1">Cell outer membrane</location>
    </subcellularLocation>
</comment>
<keyword evidence="4" id="KW-1134">Transmembrane beta strand</keyword>
<reference evidence="11 12" key="1">
    <citation type="submission" date="2018-08" db="EMBL/GenBank/DDBJ databases">
        <title>Genomic Encyclopedia of Archaeal and Bacterial Type Strains, Phase II (KMG-II): from individual species to whole genera.</title>
        <authorList>
            <person name="Goeker M."/>
        </authorList>
    </citation>
    <scope>NUCLEOTIDE SEQUENCE [LARGE SCALE GENOMIC DNA]</scope>
    <source>
        <strain evidence="11 12">DSM 5002</strain>
    </source>
</reference>
<dbReference type="NCBIfam" id="TIGR01844">
    <property type="entry name" value="type_I_sec_TolC"/>
    <property type="match status" value="1"/>
</dbReference>
<feature type="chain" id="PRO_5017296379" evidence="10">
    <location>
        <begin position="25"/>
        <end position="502"/>
    </location>
</feature>
<keyword evidence="10" id="KW-0732">Signal</keyword>
<keyword evidence="6" id="KW-0472">Membrane</keyword>
<evidence type="ECO:0000256" key="8">
    <source>
        <dbReference type="SAM" id="Coils"/>
    </source>
</evidence>
<feature type="region of interest" description="Disordered" evidence="9">
    <location>
        <begin position="70"/>
        <end position="91"/>
    </location>
</feature>
<evidence type="ECO:0000256" key="4">
    <source>
        <dbReference type="ARBA" id="ARBA00022452"/>
    </source>
</evidence>
<evidence type="ECO:0000256" key="5">
    <source>
        <dbReference type="ARBA" id="ARBA00022692"/>
    </source>
</evidence>
<dbReference type="GO" id="GO:0015562">
    <property type="term" value="F:efflux transmembrane transporter activity"/>
    <property type="evidence" value="ECO:0007669"/>
    <property type="project" value="InterPro"/>
</dbReference>
<dbReference type="SUPFAM" id="SSF56954">
    <property type="entry name" value="Outer membrane efflux proteins (OEP)"/>
    <property type="match status" value="1"/>
</dbReference>
<dbReference type="InterPro" id="IPR003423">
    <property type="entry name" value="OMP_efflux"/>
</dbReference>
<dbReference type="Proteomes" id="UP000266273">
    <property type="component" value="Unassembled WGS sequence"/>
</dbReference>
<dbReference type="Gene3D" id="1.20.1600.10">
    <property type="entry name" value="Outer membrane efflux proteins (OEP)"/>
    <property type="match status" value="1"/>
</dbReference>
<name>A0A397PD75_9HYPH</name>
<dbReference type="InterPro" id="IPR051906">
    <property type="entry name" value="TolC-like"/>
</dbReference>
<protein>
    <submittedName>
        <fullName evidence="11">Outer membrane protein</fullName>
    </submittedName>
</protein>
<dbReference type="EMBL" id="QXDF01000003">
    <property type="protein sequence ID" value="RIA47470.1"/>
    <property type="molecule type" value="Genomic_DNA"/>
</dbReference>
<proteinExistence type="inferred from homology"/>
<gene>
    <name evidence="11" type="ORF">BXY53_2551</name>
</gene>
<evidence type="ECO:0000256" key="2">
    <source>
        <dbReference type="ARBA" id="ARBA00007613"/>
    </source>
</evidence>
<evidence type="ECO:0000256" key="10">
    <source>
        <dbReference type="SAM" id="SignalP"/>
    </source>
</evidence>
<comment type="caution">
    <text evidence="11">The sequence shown here is derived from an EMBL/GenBank/DDBJ whole genome shotgun (WGS) entry which is preliminary data.</text>
</comment>
<keyword evidence="8" id="KW-0175">Coiled coil</keyword>
<feature type="compositionally biased region" description="Low complexity" evidence="9">
    <location>
        <begin position="76"/>
        <end position="85"/>
    </location>
</feature>
<evidence type="ECO:0000313" key="11">
    <source>
        <dbReference type="EMBL" id="RIA47470.1"/>
    </source>
</evidence>
<evidence type="ECO:0000256" key="3">
    <source>
        <dbReference type="ARBA" id="ARBA00022448"/>
    </source>
</evidence>
<dbReference type="InterPro" id="IPR010130">
    <property type="entry name" value="T1SS_OMP_TolC"/>
</dbReference>
<dbReference type="GO" id="GO:0015288">
    <property type="term" value="F:porin activity"/>
    <property type="evidence" value="ECO:0007669"/>
    <property type="project" value="TreeGrafter"/>
</dbReference>
<dbReference type="GO" id="GO:1990281">
    <property type="term" value="C:efflux pump complex"/>
    <property type="evidence" value="ECO:0007669"/>
    <property type="project" value="TreeGrafter"/>
</dbReference>
<keyword evidence="3" id="KW-0813">Transport</keyword>
<keyword evidence="5" id="KW-0812">Transmembrane</keyword>
<sequence>MRTVLVSAFALAVAGALSTPAAHGETLKEALAAAYIANPQIKAQRAQLRATDEEVSRAKSGYRPVIQGEVTHSYQDVSSRPSSPSDGDRWPRSYSINLTQPLFRGFRTINSVESAKANVEASREDLRDTGQQVLLDAVTQYMNVLRDQAIVRLRENNVQFLTEQLQATQDRFEVGEVTKTDVAQARARRSEAISALNLAKANLKTSRAAYERVIGFPPRNLKTPKPVDRLLPSTLEAALKEGEMRNPQILANLFRVKASEYDTKTVKGELLPEVQLEASYEKSFETGLAEERDTTTITGRMTVPIYQAGEVSARVRQAQDTELQRRQQVDQARQAVRADVVSAWGQVVAARAALVSDRAAVEANKIALDGVRAEEQVGQRTVLDVLDAEQELLDSQVSLVTSRRDLVVASYTLLAAIGRLTPSDLGLPTEIYDPDVHYRDVKNRPFGFHWTTSVLPVEDTTVVGGDAVLEPGLEMVDEQTAGVGVSTEPWVVPDDDDATSLK</sequence>
<evidence type="ECO:0000256" key="6">
    <source>
        <dbReference type="ARBA" id="ARBA00023136"/>
    </source>
</evidence>
<evidence type="ECO:0000256" key="1">
    <source>
        <dbReference type="ARBA" id="ARBA00004442"/>
    </source>
</evidence>
<organism evidence="11 12">
    <name type="scientific">Dichotomicrobium thermohalophilum</name>
    <dbReference type="NCBI Taxonomy" id="933063"/>
    <lineage>
        <taxon>Bacteria</taxon>
        <taxon>Pseudomonadati</taxon>
        <taxon>Pseudomonadota</taxon>
        <taxon>Alphaproteobacteria</taxon>
        <taxon>Hyphomicrobiales</taxon>
        <taxon>Hyphomicrobiaceae</taxon>
        <taxon>Dichotomicrobium</taxon>
    </lineage>
</organism>
<evidence type="ECO:0000313" key="12">
    <source>
        <dbReference type="Proteomes" id="UP000266273"/>
    </source>
</evidence>
<feature type="coiled-coil region" evidence="8">
    <location>
        <begin position="109"/>
        <end position="171"/>
    </location>
</feature>
<keyword evidence="12" id="KW-1185">Reference proteome</keyword>